<feature type="region of interest" description="Disordered" evidence="1">
    <location>
        <begin position="382"/>
        <end position="401"/>
    </location>
</feature>
<evidence type="ECO:0000313" key="5">
    <source>
        <dbReference type="EMBL" id="GLZ81649.1"/>
    </source>
</evidence>
<evidence type="ECO:0000259" key="4">
    <source>
        <dbReference type="Pfam" id="PF04213"/>
    </source>
</evidence>
<name>A0A9W6WCH5_9ACTN</name>
<feature type="compositionally biased region" description="Low complexity" evidence="1">
    <location>
        <begin position="384"/>
        <end position="398"/>
    </location>
</feature>
<evidence type="ECO:0000256" key="2">
    <source>
        <dbReference type="SAM" id="Phobius"/>
    </source>
</evidence>
<feature type="domain" description="Htaa" evidence="4">
    <location>
        <begin position="228"/>
        <end position="375"/>
    </location>
</feature>
<feature type="region of interest" description="Disordered" evidence="1">
    <location>
        <begin position="205"/>
        <end position="225"/>
    </location>
</feature>
<evidence type="ECO:0000256" key="3">
    <source>
        <dbReference type="SAM" id="SignalP"/>
    </source>
</evidence>
<dbReference type="RefSeq" id="WP_285667185.1">
    <property type="nucleotide sequence ID" value="NZ_BSTX01000006.1"/>
</dbReference>
<organism evidence="5 6">
    <name type="scientific">Actinorhabdospora filicis</name>
    <dbReference type="NCBI Taxonomy" id="1785913"/>
    <lineage>
        <taxon>Bacteria</taxon>
        <taxon>Bacillati</taxon>
        <taxon>Actinomycetota</taxon>
        <taxon>Actinomycetes</taxon>
        <taxon>Micromonosporales</taxon>
        <taxon>Micromonosporaceae</taxon>
        <taxon>Actinorhabdospora</taxon>
    </lineage>
</organism>
<dbReference type="AlphaFoldDB" id="A0A9W6WCH5"/>
<accession>A0A9W6WCH5</accession>
<dbReference type="EMBL" id="BSTX01000006">
    <property type="protein sequence ID" value="GLZ81649.1"/>
    <property type="molecule type" value="Genomic_DNA"/>
</dbReference>
<dbReference type="Proteomes" id="UP001165079">
    <property type="component" value="Unassembled WGS sequence"/>
</dbReference>
<feature type="signal peptide" evidence="3">
    <location>
        <begin position="1"/>
        <end position="23"/>
    </location>
</feature>
<reference evidence="5" key="1">
    <citation type="submission" date="2023-03" db="EMBL/GenBank/DDBJ databases">
        <title>Actinorhabdospora filicis NBRC 111898.</title>
        <authorList>
            <person name="Ichikawa N."/>
            <person name="Sato H."/>
            <person name="Tonouchi N."/>
        </authorList>
    </citation>
    <scope>NUCLEOTIDE SEQUENCE</scope>
    <source>
        <strain evidence="5">NBRC 111898</strain>
    </source>
</reference>
<sequence>MIIRRPLAIAALFAAAGAAVLTAAPARAEASTFPITDGTLDWGVKESFRKYVTGPIGHGEISASGGATVNADGTFRFPGGEGAYDPATHDVTTAFDGSVTFRAHKTGDDWKLETTVSQVRLTTTGKTGKLTVDVSSKDMSTGKTVVYDDVDFAALDLSGVRPGQSGGYTTLANIPATLTAAGAPAFGGFYQAGAALDPASAALKASATTPTTPPSSSPPAASGTIKAGNLDWGVKESFRKYITGPIASGGTEVTGGAASTAGGFRFPGATGDFDQAKQTLTAKLGGAVRFYGHKKADGTWELDTTFKDLSLKVSGGKGTLYTGTTPLAELGKVPTMTPKDGVLTLSAVAATLTPEGKAVFGGFYEPGTALDPVTLAVSLKDDATLPGTEPGENTPTGTRAPSVSLAKTGASLPLLGLSGGVLLAGGTTALLVVRRKRVRA</sequence>
<feature type="chain" id="PRO_5040899713" description="Htaa domain-containing protein" evidence="3">
    <location>
        <begin position="24"/>
        <end position="440"/>
    </location>
</feature>
<dbReference type="Pfam" id="PF04213">
    <property type="entry name" value="HtaA"/>
    <property type="match status" value="2"/>
</dbReference>
<keyword evidence="2" id="KW-0812">Transmembrane</keyword>
<keyword evidence="2" id="KW-1133">Transmembrane helix</keyword>
<evidence type="ECO:0000313" key="6">
    <source>
        <dbReference type="Proteomes" id="UP001165079"/>
    </source>
</evidence>
<proteinExistence type="predicted"/>
<feature type="transmembrane region" description="Helical" evidence="2">
    <location>
        <begin position="412"/>
        <end position="433"/>
    </location>
</feature>
<dbReference type="InterPro" id="IPR007331">
    <property type="entry name" value="Htaa"/>
</dbReference>
<evidence type="ECO:0000256" key="1">
    <source>
        <dbReference type="SAM" id="MobiDB-lite"/>
    </source>
</evidence>
<keyword evidence="3" id="KW-0732">Signal</keyword>
<feature type="domain" description="Htaa" evidence="4">
    <location>
        <begin position="37"/>
        <end position="201"/>
    </location>
</feature>
<comment type="caution">
    <text evidence="5">The sequence shown here is derived from an EMBL/GenBank/DDBJ whole genome shotgun (WGS) entry which is preliminary data.</text>
</comment>
<gene>
    <name evidence="5" type="ORF">Afil01_64560</name>
</gene>
<keyword evidence="6" id="KW-1185">Reference proteome</keyword>
<protein>
    <recommendedName>
        <fullName evidence="4">Htaa domain-containing protein</fullName>
    </recommendedName>
</protein>
<keyword evidence="2" id="KW-0472">Membrane</keyword>